<dbReference type="PANTHER" id="PTHR10026">
    <property type="entry name" value="CYCLIN"/>
    <property type="match status" value="1"/>
</dbReference>
<feature type="region of interest" description="Disordered" evidence="1">
    <location>
        <begin position="1"/>
        <end position="37"/>
    </location>
</feature>
<dbReference type="Proteomes" id="UP001370758">
    <property type="component" value="Unassembled WGS sequence"/>
</dbReference>
<dbReference type="GO" id="GO:0016538">
    <property type="term" value="F:cyclin-dependent protein serine/threonine kinase regulator activity"/>
    <property type="evidence" value="ECO:0007669"/>
    <property type="project" value="InterPro"/>
</dbReference>
<dbReference type="CDD" id="cd20534">
    <property type="entry name" value="CYCLIN_CCNM_CCNQ_rpt1"/>
    <property type="match status" value="1"/>
</dbReference>
<dbReference type="GO" id="GO:0006357">
    <property type="term" value="P:regulation of transcription by RNA polymerase II"/>
    <property type="evidence" value="ECO:0007669"/>
    <property type="project" value="InterPro"/>
</dbReference>
<dbReference type="EMBL" id="JAVHJL010000004">
    <property type="protein sequence ID" value="KAK6504720.1"/>
    <property type="molecule type" value="Genomic_DNA"/>
</dbReference>
<dbReference type="InterPro" id="IPR036915">
    <property type="entry name" value="Cyclin-like_sf"/>
</dbReference>
<feature type="compositionally biased region" description="Low complexity" evidence="1">
    <location>
        <begin position="20"/>
        <end position="29"/>
    </location>
</feature>
<keyword evidence="3" id="KW-1185">Reference proteome</keyword>
<comment type="caution">
    <text evidence="2">The sequence shown here is derived from an EMBL/GenBank/DDBJ whole genome shotgun (WGS) entry which is preliminary data.</text>
</comment>
<feature type="compositionally biased region" description="Basic and acidic residues" evidence="1">
    <location>
        <begin position="1"/>
        <end position="19"/>
    </location>
</feature>
<dbReference type="SUPFAM" id="SSF47954">
    <property type="entry name" value="Cyclin-like"/>
    <property type="match status" value="1"/>
</dbReference>
<protein>
    <submittedName>
        <fullName evidence="2">Cyclin- protein fam58a</fullName>
    </submittedName>
</protein>
<evidence type="ECO:0000313" key="3">
    <source>
        <dbReference type="Proteomes" id="UP001370758"/>
    </source>
</evidence>
<organism evidence="2 3">
    <name type="scientific">Arthrobotrys musiformis</name>
    <dbReference type="NCBI Taxonomy" id="47236"/>
    <lineage>
        <taxon>Eukaryota</taxon>
        <taxon>Fungi</taxon>
        <taxon>Dikarya</taxon>
        <taxon>Ascomycota</taxon>
        <taxon>Pezizomycotina</taxon>
        <taxon>Orbiliomycetes</taxon>
        <taxon>Orbiliales</taxon>
        <taxon>Orbiliaceae</taxon>
        <taxon>Arthrobotrys</taxon>
    </lineage>
</organism>
<reference evidence="2 3" key="1">
    <citation type="submission" date="2023-08" db="EMBL/GenBank/DDBJ databases">
        <authorList>
            <person name="Palmer J.M."/>
        </authorList>
    </citation>
    <scope>NUCLEOTIDE SEQUENCE [LARGE SCALE GENOMIC DNA]</scope>
    <source>
        <strain evidence="2 3">TWF481</strain>
    </source>
</reference>
<gene>
    <name evidence="2" type="primary">FAM58A</name>
    <name evidence="2" type="ORF">TWF481_006659</name>
</gene>
<proteinExistence type="predicted"/>
<evidence type="ECO:0000256" key="1">
    <source>
        <dbReference type="SAM" id="MobiDB-lite"/>
    </source>
</evidence>
<name>A0AAV9W958_9PEZI</name>
<dbReference type="InterPro" id="IPR043198">
    <property type="entry name" value="Cyclin/Ssn8"/>
</dbReference>
<accession>A0AAV9W958</accession>
<dbReference type="Gene3D" id="1.10.472.10">
    <property type="entry name" value="Cyclin-like"/>
    <property type="match status" value="1"/>
</dbReference>
<evidence type="ECO:0000313" key="2">
    <source>
        <dbReference type="EMBL" id="KAK6504720.1"/>
    </source>
</evidence>
<dbReference type="InterPro" id="IPR048055">
    <property type="entry name" value="Cyclin-Q_first_cyclin_box"/>
</dbReference>
<sequence length="305" mass="34095">MATHREDGFSTTSRSHDDVTTTPSASSSGRRPRARASLQSKDAISFMALLADIMRLQEQTLAMSYLYLHKYRKFIRDSKNRPDPVPDFLDPHTLALTTLSLSTKSTESPRRLRALITPAYSILHPNLPPIEVPSHKYDTLRGTIVTAELHLLRILKFELRHPIPHDYISRVLDKSLSIIPGEDFDRQNDERKEEDGIVKIEDTFLGRQCMGLATRCLAEYSIATFYDARTIACGVVAVVLEGTGILRTESQDAWVRRVGGGNVEIEDYRDVIKEVTIVYEGGVGVTVQEISVQEGGDLAIKGVIE</sequence>
<dbReference type="AlphaFoldDB" id="A0AAV9W958"/>